<evidence type="ECO:0000259" key="3">
    <source>
        <dbReference type="PROSITE" id="PS50963"/>
    </source>
</evidence>
<dbReference type="InterPro" id="IPR016186">
    <property type="entry name" value="C-type_lectin-like/link_sf"/>
</dbReference>
<sequence>MEVSVNSEILSTLNNSIKSLLSNPEIFAIIIAVVIAFISKMYLGSSDFKSFNQTLGETILYTFLAFIIISNSVKYLFGIEIVTTISDILTNNPLIEIDILKESDIKNDSLVRKEKKVKFSDKNEVFHIKGNNFQYKDATPVCKAYGAKLATYDQVENAYNNGAEFCEYGWSDDQLALFPTQKKTWNDMQKGNSKVVNTCGRPGVNGGYIENPNVRFGVNCYGVKPDISKKEKCMMTSTGFYENPEAKVETARTNYWESRLSELIVSPFNENKWNKM</sequence>
<name>A0A6C0LH14_9ZZZZ</name>
<dbReference type="GO" id="GO:0007155">
    <property type="term" value="P:cell adhesion"/>
    <property type="evidence" value="ECO:0007669"/>
    <property type="project" value="InterPro"/>
</dbReference>
<organism evidence="4">
    <name type="scientific">viral metagenome</name>
    <dbReference type="NCBI Taxonomy" id="1070528"/>
    <lineage>
        <taxon>unclassified sequences</taxon>
        <taxon>metagenomes</taxon>
        <taxon>organismal metagenomes</taxon>
    </lineage>
</organism>
<protein>
    <recommendedName>
        <fullName evidence="3">Link domain-containing protein</fullName>
    </recommendedName>
</protein>
<evidence type="ECO:0000256" key="1">
    <source>
        <dbReference type="ARBA" id="ARBA00023157"/>
    </source>
</evidence>
<dbReference type="EMBL" id="MN740497">
    <property type="protein sequence ID" value="QHU29843.1"/>
    <property type="molecule type" value="Genomic_DNA"/>
</dbReference>
<keyword evidence="1" id="KW-1015">Disulfide bond</keyword>
<dbReference type="GO" id="GO:0005540">
    <property type="term" value="F:hyaluronic acid binding"/>
    <property type="evidence" value="ECO:0007669"/>
    <property type="project" value="InterPro"/>
</dbReference>
<feature type="transmembrane region" description="Helical" evidence="2">
    <location>
        <begin position="26"/>
        <end position="43"/>
    </location>
</feature>
<dbReference type="InterPro" id="IPR016187">
    <property type="entry name" value="CTDL_fold"/>
</dbReference>
<feature type="transmembrane region" description="Helical" evidence="2">
    <location>
        <begin position="55"/>
        <end position="77"/>
    </location>
</feature>
<keyword evidence="2" id="KW-0472">Membrane</keyword>
<dbReference type="Pfam" id="PF00193">
    <property type="entry name" value="Xlink"/>
    <property type="match status" value="1"/>
</dbReference>
<dbReference type="SMART" id="SM00445">
    <property type="entry name" value="LINK"/>
    <property type="match status" value="1"/>
</dbReference>
<proteinExistence type="predicted"/>
<dbReference type="AlphaFoldDB" id="A0A6C0LH14"/>
<dbReference type="PROSITE" id="PS50963">
    <property type="entry name" value="LINK_2"/>
    <property type="match status" value="1"/>
</dbReference>
<accession>A0A6C0LH14</accession>
<dbReference type="InterPro" id="IPR000538">
    <property type="entry name" value="Link_dom"/>
</dbReference>
<dbReference type="SUPFAM" id="SSF56436">
    <property type="entry name" value="C-type lectin-like"/>
    <property type="match status" value="1"/>
</dbReference>
<reference evidence="4" key="1">
    <citation type="journal article" date="2020" name="Nature">
        <title>Giant virus diversity and host interactions through global metagenomics.</title>
        <authorList>
            <person name="Schulz F."/>
            <person name="Roux S."/>
            <person name="Paez-Espino D."/>
            <person name="Jungbluth S."/>
            <person name="Walsh D.A."/>
            <person name="Denef V.J."/>
            <person name="McMahon K.D."/>
            <person name="Konstantinidis K.T."/>
            <person name="Eloe-Fadrosh E.A."/>
            <person name="Kyrpides N.C."/>
            <person name="Woyke T."/>
        </authorList>
    </citation>
    <scope>NUCLEOTIDE SEQUENCE</scope>
    <source>
        <strain evidence="4">GVMAG-M-3300027810-10</strain>
    </source>
</reference>
<evidence type="ECO:0000313" key="4">
    <source>
        <dbReference type="EMBL" id="QHU29843.1"/>
    </source>
</evidence>
<evidence type="ECO:0000256" key="2">
    <source>
        <dbReference type="SAM" id="Phobius"/>
    </source>
</evidence>
<dbReference type="Gene3D" id="3.10.100.10">
    <property type="entry name" value="Mannose-Binding Protein A, subunit A"/>
    <property type="match status" value="1"/>
</dbReference>
<keyword evidence="2" id="KW-1133">Transmembrane helix</keyword>
<keyword evidence="2" id="KW-0812">Transmembrane</keyword>
<feature type="domain" description="Link" evidence="3">
    <location>
        <begin position="124"/>
        <end position="222"/>
    </location>
</feature>